<gene>
    <name evidence="10" type="ORF">GCM10010420_41450</name>
</gene>
<dbReference type="RefSeq" id="WP_425576379.1">
    <property type="nucleotide sequence ID" value="NZ_BAAATJ010000021.1"/>
</dbReference>
<feature type="transmembrane region" description="Helical" evidence="7">
    <location>
        <begin position="125"/>
        <end position="147"/>
    </location>
</feature>
<keyword evidence="11" id="KW-1185">Reference proteome</keyword>
<keyword evidence="5 7" id="KW-1133">Transmembrane helix</keyword>
<dbReference type="InterPro" id="IPR035906">
    <property type="entry name" value="MetI-like_sf"/>
</dbReference>
<dbReference type="EMBL" id="BAAATJ010000021">
    <property type="protein sequence ID" value="GAA2408821.1"/>
    <property type="molecule type" value="Genomic_DNA"/>
</dbReference>
<sequence length="298" mass="31828">MTATAPAASPAPARTAARPPRPPRRTALLPTAALLLGALYCLLPVAWVLVAATKSGRELFSTFTFLPGTGLAENLTDLSAYRDGVYWRWMANSALYAGAGALLSTAVSALAGYALAVYRFRGRETVFNVLLTGVLMPPVILAVPQYLLLAEAGLADTRLSVLLPQILSPYGVYLARVYASAAVPPDVVEAGRVDGAGEWRIFGSLALPMMLPGLVTVFLFQFVAVWNNFLLPYIMLGDDEKFPVTLGLFTLLQQGASTPALYTLVITGALLAVLPLIVLFLVIQRFWSLDLLSGAVKS</sequence>
<protein>
    <submittedName>
        <fullName evidence="10">Carbohydrate ABC transporter permease</fullName>
    </submittedName>
</protein>
<feature type="transmembrane region" description="Helical" evidence="7">
    <location>
        <begin position="27"/>
        <end position="50"/>
    </location>
</feature>
<keyword evidence="3" id="KW-1003">Cell membrane</keyword>
<feature type="domain" description="ABC transmembrane type-1" evidence="9">
    <location>
        <begin position="90"/>
        <end position="283"/>
    </location>
</feature>
<keyword evidence="2 7" id="KW-0813">Transport</keyword>
<feature type="transmembrane region" description="Helical" evidence="7">
    <location>
        <begin position="167"/>
        <end position="184"/>
    </location>
</feature>
<evidence type="ECO:0000256" key="5">
    <source>
        <dbReference type="ARBA" id="ARBA00022989"/>
    </source>
</evidence>
<dbReference type="Pfam" id="PF00528">
    <property type="entry name" value="BPD_transp_1"/>
    <property type="match status" value="1"/>
</dbReference>
<evidence type="ECO:0000313" key="11">
    <source>
        <dbReference type="Proteomes" id="UP001500058"/>
    </source>
</evidence>
<dbReference type="PANTHER" id="PTHR43744:SF12">
    <property type="entry name" value="ABC TRANSPORTER PERMEASE PROTEIN MG189-RELATED"/>
    <property type="match status" value="1"/>
</dbReference>
<feature type="compositionally biased region" description="Low complexity" evidence="8">
    <location>
        <begin position="1"/>
        <end position="18"/>
    </location>
</feature>
<evidence type="ECO:0000259" key="9">
    <source>
        <dbReference type="PROSITE" id="PS50928"/>
    </source>
</evidence>
<evidence type="ECO:0000256" key="8">
    <source>
        <dbReference type="SAM" id="MobiDB-lite"/>
    </source>
</evidence>
<evidence type="ECO:0000256" key="1">
    <source>
        <dbReference type="ARBA" id="ARBA00004651"/>
    </source>
</evidence>
<dbReference type="Proteomes" id="UP001500058">
    <property type="component" value="Unassembled WGS sequence"/>
</dbReference>
<proteinExistence type="inferred from homology"/>
<evidence type="ECO:0000256" key="3">
    <source>
        <dbReference type="ARBA" id="ARBA00022475"/>
    </source>
</evidence>
<feature type="transmembrane region" description="Helical" evidence="7">
    <location>
        <begin position="94"/>
        <end position="118"/>
    </location>
</feature>
<feature type="transmembrane region" description="Helical" evidence="7">
    <location>
        <begin position="260"/>
        <end position="283"/>
    </location>
</feature>
<evidence type="ECO:0000313" key="10">
    <source>
        <dbReference type="EMBL" id="GAA2408821.1"/>
    </source>
</evidence>
<dbReference type="CDD" id="cd06261">
    <property type="entry name" value="TM_PBP2"/>
    <property type="match status" value="1"/>
</dbReference>
<evidence type="ECO:0000256" key="6">
    <source>
        <dbReference type="ARBA" id="ARBA00023136"/>
    </source>
</evidence>
<evidence type="ECO:0000256" key="4">
    <source>
        <dbReference type="ARBA" id="ARBA00022692"/>
    </source>
</evidence>
<accession>A0ABN3IPC3</accession>
<comment type="caution">
    <text evidence="10">The sequence shown here is derived from an EMBL/GenBank/DDBJ whole genome shotgun (WGS) entry which is preliminary data.</text>
</comment>
<feature type="region of interest" description="Disordered" evidence="8">
    <location>
        <begin position="1"/>
        <end position="24"/>
    </location>
</feature>
<comment type="similarity">
    <text evidence="7">Belongs to the binding-protein-dependent transport system permease family.</text>
</comment>
<dbReference type="InterPro" id="IPR000515">
    <property type="entry name" value="MetI-like"/>
</dbReference>
<dbReference type="PROSITE" id="PS50928">
    <property type="entry name" value="ABC_TM1"/>
    <property type="match status" value="1"/>
</dbReference>
<keyword evidence="6 7" id="KW-0472">Membrane</keyword>
<dbReference type="Gene3D" id="1.10.3720.10">
    <property type="entry name" value="MetI-like"/>
    <property type="match status" value="1"/>
</dbReference>
<reference evidence="10 11" key="1">
    <citation type="journal article" date="2019" name="Int. J. Syst. Evol. Microbiol.">
        <title>The Global Catalogue of Microorganisms (GCM) 10K type strain sequencing project: providing services to taxonomists for standard genome sequencing and annotation.</title>
        <authorList>
            <consortium name="The Broad Institute Genomics Platform"/>
            <consortium name="The Broad Institute Genome Sequencing Center for Infectious Disease"/>
            <person name="Wu L."/>
            <person name="Ma J."/>
        </authorList>
    </citation>
    <scope>NUCLEOTIDE SEQUENCE [LARGE SCALE GENOMIC DNA]</scope>
    <source>
        <strain evidence="10 11">JCM 6921</strain>
    </source>
</reference>
<dbReference type="PANTHER" id="PTHR43744">
    <property type="entry name" value="ABC TRANSPORTER PERMEASE PROTEIN MG189-RELATED-RELATED"/>
    <property type="match status" value="1"/>
</dbReference>
<organism evidence="10 11">
    <name type="scientific">Streptomyces glaucosporus</name>
    <dbReference type="NCBI Taxonomy" id="284044"/>
    <lineage>
        <taxon>Bacteria</taxon>
        <taxon>Bacillati</taxon>
        <taxon>Actinomycetota</taxon>
        <taxon>Actinomycetes</taxon>
        <taxon>Kitasatosporales</taxon>
        <taxon>Streptomycetaceae</taxon>
        <taxon>Streptomyces</taxon>
    </lineage>
</organism>
<feature type="transmembrane region" description="Helical" evidence="7">
    <location>
        <begin position="205"/>
        <end position="226"/>
    </location>
</feature>
<name>A0ABN3IPC3_9ACTN</name>
<keyword evidence="4 7" id="KW-0812">Transmembrane</keyword>
<evidence type="ECO:0000256" key="7">
    <source>
        <dbReference type="RuleBase" id="RU363032"/>
    </source>
</evidence>
<evidence type="ECO:0000256" key="2">
    <source>
        <dbReference type="ARBA" id="ARBA00022448"/>
    </source>
</evidence>
<comment type="subcellular location">
    <subcellularLocation>
        <location evidence="1 7">Cell membrane</location>
        <topology evidence="1 7">Multi-pass membrane protein</topology>
    </subcellularLocation>
</comment>
<dbReference type="SUPFAM" id="SSF161098">
    <property type="entry name" value="MetI-like"/>
    <property type="match status" value="1"/>
</dbReference>